<dbReference type="GO" id="GO:1901911">
    <property type="term" value="P:adenosine 5'-(hexahydrogen pentaphosphate) catabolic process"/>
    <property type="evidence" value="ECO:0007669"/>
    <property type="project" value="TreeGrafter"/>
</dbReference>
<organism evidence="6 7">
    <name type="scientific">Aureimonas pseudogalii</name>
    <dbReference type="NCBI Taxonomy" id="1744844"/>
    <lineage>
        <taxon>Bacteria</taxon>
        <taxon>Pseudomonadati</taxon>
        <taxon>Pseudomonadota</taxon>
        <taxon>Alphaproteobacteria</taxon>
        <taxon>Hyphomicrobiales</taxon>
        <taxon>Aurantimonadaceae</taxon>
        <taxon>Aureimonas</taxon>
    </lineage>
</organism>
<dbReference type="GO" id="GO:0034431">
    <property type="term" value="F:bis(5'-adenosyl)-hexaphosphatase activity"/>
    <property type="evidence" value="ECO:0007669"/>
    <property type="project" value="TreeGrafter"/>
</dbReference>
<dbReference type="GO" id="GO:0071543">
    <property type="term" value="P:diphosphoinositol polyphosphate metabolic process"/>
    <property type="evidence" value="ECO:0007669"/>
    <property type="project" value="TreeGrafter"/>
</dbReference>
<evidence type="ECO:0000313" key="7">
    <source>
        <dbReference type="Proteomes" id="UP000542776"/>
    </source>
</evidence>
<dbReference type="SUPFAM" id="SSF55811">
    <property type="entry name" value="Nudix"/>
    <property type="match status" value="1"/>
</dbReference>
<dbReference type="PANTHER" id="PTHR12629:SF0">
    <property type="entry name" value="DIPHOSPHOINOSITOL-POLYPHOSPHATE DIPHOSPHATASE"/>
    <property type="match status" value="1"/>
</dbReference>
<dbReference type="GO" id="GO:0046872">
    <property type="term" value="F:metal ion binding"/>
    <property type="evidence" value="ECO:0007669"/>
    <property type="project" value="UniProtKB-KW"/>
</dbReference>
<reference evidence="6 7" key="1">
    <citation type="submission" date="2020-08" db="EMBL/GenBank/DDBJ databases">
        <title>Genomic Encyclopedia of Type Strains, Phase IV (KMG-IV): sequencing the most valuable type-strain genomes for metagenomic binning, comparative biology and taxonomic classification.</title>
        <authorList>
            <person name="Goeker M."/>
        </authorList>
    </citation>
    <scope>NUCLEOTIDE SEQUENCE [LARGE SCALE GENOMIC DNA]</scope>
    <source>
        <strain evidence="6 7">DSM 102238</strain>
    </source>
</reference>
<keyword evidence="3" id="KW-0378">Hydrolase</keyword>
<dbReference type="EMBL" id="JACIEK010000005">
    <property type="protein sequence ID" value="MBB3998456.1"/>
    <property type="molecule type" value="Genomic_DNA"/>
</dbReference>
<sequence>MKQRKQVGAIAYQDDPAVGLRILLVTSRETGRWVIPKGWPMKAKRPHQAAEQEAFEEAGIEGRIAKKATGCYHYPKRLRSGEVIACRVKVFAMTVDRLAGTWPEALERRREWFTPEEAANAVQEPELAELLRSLQRLIETPKAS</sequence>
<comment type="caution">
    <text evidence="6">The sequence shown here is derived from an EMBL/GenBank/DDBJ whole genome shotgun (WGS) entry which is preliminary data.</text>
</comment>
<gene>
    <name evidence="6" type="ORF">GGR04_002297</name>
</gene>
<proteinExistence type="predicted"/>
<evidence type="ECO:0000313" key="6">
    <source>
        <dbReference type="EMBL" id="MBB3998456.1"/>
    </source>
</evidence>
<protein>
    <submittedName>
        <fullName evidence="6">8-oxo-dGTP pyrophosphatase MutT (NUDIX family)</fullName>
    </submittedName>
</protein>
<keyword evidence="4" id="KW-0460">Magnesium</keyword>
<dbReference type="GO" id="GO:1901907">
    <property type="term" value="P:diadenosine pentaphosphate catabolic process"/>
    <property type="evidence" value="ECO:0007669"/>
    <property type="project" value="TreeGrafter"/>
</dbReference>
<dbReference type="PANTHER" id="PTHR12629">
    <property type="entry name" value="DIPHOSPHOINOSITOL POLYPHOSPHATE PHOSPHOHYDROLASE"/>
    <property type="match status" value="1"/>
</dbReference>
<dbReference type="Gene3D" id="3.90.79.10">
    <property type="entry name" value="Nucleoside Triphosphate Pyrophosphohydrolase"/>
    <property type="match status" value="1"/>
</dbReference>
<dbReference type="InterPro" id="IPR000086">
    <property type="entry name" value="NUDIX_hydrolase_dom"/>
</dbReference>
<dbReference type="AlphaFoldDB" id="A0A7W6EE80"/>
<dbReference type="GO" id="GO:1901909">
    <property type="term" value="P:diadenosine hexaphosphate catabolic process"/>
    <property type="evidence" value="ECO:0007669"/>
    <property type="project" value="TreeGrafter"/>
</dbReference>
<dbReference type="GO" id="GO:0005737">
    <property type="term" value="C:cytoplasm"/>
    <property type="evidence" value="ECO:0007669"/>
    <property type="project" value="TreeGrafter"/>
</dbReference>
<evidence type="ECO:0000259" key="5">
    <source>
        <dbReference type="PROSITE" id="PS51462"/>
    </source>
</evidence>
<evidence type="ECO:0000256" key="3">
    <source>
        <dbReference type="ARBA" id="ARBA00022801"/>
    </source>
</evidence>
<dbReference type="InterPro" id="IPR047198">
    <property type="entry name" value="DDP-like_NUDIX"/>
</dbReference>
<dbReference type="GO" id="GO:0000298">
    <property type="term" value="F:endopolyphosphatase activity"/>
    <property type="evidence" value="ECO:0007669"/>
    <property type="project" value="TreeGrafter"/>
</dbReference>
<evidence type="ECO:0000256" key="2">
    <source>
        <dbReference type="ARBA" id="ARBA00022723"/>
    </source>
</evidence>
<dbReference type="InterPro" id="IPR015797">
    <property type="entry name" value="NUDIX_hydrolase-like_dom_sf"/>
</dbReference>
<evidence type="ECO:0000256" key="1">
    <source>
        <dbReference type="ARBA" id="ARBA00001946"/>
    </source>
</evidence>
<name>A0A7W6EE80_9HYPH</name>
<dbReference type="CDD" id="cd04666">
    <property type="entry name" value="NUDIX_DIPP2_like_Nudt4"/>
    <property type="match status" value="1"/>
</dbReference>
<keyword evidence="7" id="KW-1185">Reference proteome</keyword>
<accession>A0A7W6EE80</accession>
<dbReference type="GO" id="GO:0008486">
    <property type="term" value="F:diphosphoinositol-polyphosphate diphosphatase activity"/>
    <property type="evidence" value="ECO:0007669"/>
    <property type="project" value="TreeGrafter"/>
</dbReference>
<dbReference type="Pfam" id="PF00293">
    <property type="entry name" value="NUDIX"/>
    <property type="match status" value="1"/>
</dbReference>
<feature type="domain" description="Nudix hydrolase" evidence="5">
    <location>
        <begin position="2"/>
        <end position="135"/>
    </location>
</feature>
<evidence type="ECO:0000256" key="4">
    <source>
        <dbReference type="ARBA" id="ARBA00022842"/>
    </source>
</evidence>
<comment type="cofactor">
    <cofactor evidence="1">
        <name>Mg(2+)</name>
        <dbReference type="ChEBI" id="CHEBI:18420"/>
    </cofactor>
</comment>
<keyword evidence="2" id="KW-0479">Metal-binding</keyword>
<dbReference type="Proteomes" id="UP000542776">
    <property type="component" value="Unassembled WGS sequence"/>
</dbReference>
<dbReference type="GO" id="GO:0034432">
    <property type="term" value="F:bis(5'-adenosyl)-pentaphosphatase activity"/>
    <property type="evidence" value="ECO:0007669"/>
    <property type="project" value="TreeGrafter"/>
</dbReference>
<dbReference type="PROSITE" id="PS51462">
    <property type="entry name" value="NUDIX"/>
    <property type="match status" value="1"/>
</dbReference>
<dbReference type="RefSeq" id="WP_183200004.1">
    <property type="nucleotide sequence ID" value="NZ_JACIEK010000005.1"/>
</dbReference>